<evidence type="ECO:0000313" key="2">
    <source>
        <dbReference type="Proteomes" id="UP000093355"/>
    </source>
</evidence>
<gene>
    <name evidence="1" type="ORF">A7J15_01140</name>
</gene>
<comment type="caution">
    <text evidence="1">The sequence shown here is derived from an EMBL/GenBank/DDBJ whole genome shotgun (WGS) entry which is preliminary data.</text>
</comment>
<dbReference type="Proteomes" id="UP000093355">
    <property type="component" value="Unassembled WGS sequence"/>
</dbReference>
<name>A0A1B9NGH1_9MICO</name>
<keyword evidence="2" id="KW-1185">Reference proteome</keyword>
<dbReference type="EMBL" id="LXMD01000012">
    <property type="protein sequence ID" value="OCG75688.1"/>
    <property type="molecule type" value="Genomic_DNA"/>
</dbReference>
<dbReference type="RefSeq" id="WP_067023115.1">
    <property type="nucleotide sequence ID" value="NZ_CP038256.1"/>
</dbReference>
<evidence type="ECO:0000313" key="1">
    <source>
        <dbReference type="EMBL" id="OCG75688.1"/>
    </source>
</evidence>
<protein>
    <submittedName>
        <fullName evidence="1">Uncharacterized protein</fullName>
    </submittedName>
</protein>
<accession>A0A1B9NGH1</accession>
<proteinExistence type="predicted"/>
<dbReference type="STRING" id="904291.A7J15_01140"/>
<dbReference type="OrthoDB" id="4802815at2"/>
<reference evidence="1 2" key="1">
    <citation type="submission" date="2016-05" db="EMBL/GenBank/DDBJ databases">
        <authorList>
            <person name="Lavstsen T."/>
            <person name="Jespersen J.S."/>
        </authorList>
    </citation>
    <scope>NUCLEOTIDE SEQUENCE [LARGE SCALE GENOMIC DNA]</scope>
    <source>
        <strain evidence="1 2">YLB-01</strain>
    </source>
</reference>
<dbReference type="AlphaFoldDB" id="A0A1B9NGH1"/>
<sequence>MRIYFDEPGGVLSAAELHAAALDGDLVPIGLGWAPADAVETPAVRAAALRPALGDALAAVCLTAAWVHGALDDPPARLHAQRATPFGGRRPSTHAMHVRDALLPAPDQELRGGVRVSTAARTLVDLVAETIARPDRPSPSAPGTIRRAVGALAREADVGAAALRLAATRPRIPHRAELVRRLQEEVTRYTS</sequence>
<organism evidence="1 2">
    <name type="scientific">Microbacterium sediminis</name>
    <dbReference type="NCBI Taxonomy" id="904291"/>
    <lineage>
        <taxon>Bacteria</taxon>
        <taxon>Bacillati</taxon>
        <taxon>Actinomycetota</taxon>
        <taxon>Actinomycetes</taxon>
        <taxon>Micrococcales</taxon>
        <taxon>Microbacteriaceae</taxon>
        <taxon>Microbacterium</taxon>
    </lineage>
</organism>